<dbReference type="InterPro" id="IPR000086">
    <property type="entry name" value="NUDIX_hydrolase_dom"/>
</dbReference>
<keyword evidence="3" id="KW-0378">Hydrolase</keyword>
<keyword evidence="4" id="KW-1185">Reference proteome</keyword>
<evidence type="ECO:0000313" key="4">
    <source>
        <dbReference type="Proteomes" id="UP000515728"/>
    </source>
</evidence>
<sequence length="241" mass="25429">MLRVGDTGGVQVLAWERAREPDKGRWALPGGRLGDDEDVEASVLRQLAEKVDVREVAHVEQLGVFSDPGRVPGTRLIATAFLGLVPSDVDPAVPDDTAWRTVSPPPADGAPAPDALPTPVRTPALAGAAFDHGTIVAAARDRLRAKLSYTNLGFALAPREFTISALRDLYVTALGHPVSATNLQRVLTRRALLEPTGAVAPPGPSGGRPAALFRFTDRTLRVTDAFAVLKPPGEHGRGAVP</sequence>
<reference evidence="3 4" key="1">
    <citation type="submission" date="2020-08" db="EMBL/GenBank/DDBJ databases">
        <authorList>
            <person name="Mo P."/>
        </authorList>
    </citation>
    <scope>NUCLEOTIDE SEQUENCE [LARGE SCALE GENOMIC DNA]</scope>
    <source>
        <strain evidence="3 4">CGMCC 4.1532</strain>
    </source>
</reference>
<dbReference type="Proteomes" id="UP000515728">
    <property type="component" value="Chromosome"/>
</dbReference>
<feature type="region of interest" description="Disordered" evidence="1">
    <location>
        <begin position="97"/>
        <end position="120"/>
    </location>
</feature>
<dbReference type="PANTHER" id="PTHR43736">
    <property type="entry name" value="ADP-RIBOSE PYROPHOSPHATASE"/>
    <property type="match status" value="1"/>
</dbReference>
<dbReference type="PANTHER" id="PTHR43736:SF4">
    <property type="entry name" value="SLR1690 PROTEIN"/>
    <property type="match status" value="1"/>
</dbReference>
<dbReference type="InterPro" id="IPR036390">
    <property type="entry name" value="WH_DNA-bd_sf"/>
</dbReference>
<accession>A0A7G7MSX2</accession>
<dbReference type="SUPFAM" id="SSF55811">
    <property type="entry name" value="Nudix"/>
    <property type="match status" value="1"/>
</dbReference>
<dbReference type="Pfam" id="PF21906">
    <property type="entry name" value="WHD_NrtR"/>
    <property type="match status" value="1"/>
</dbReference>
<dbReference type="InterPro" id="IPR036388">
    <property type="entry name" value="WH-like_DNA-bd_sf"/>
</dbReference>
<gene>
    <name evidence="3" type="ORF">H6H00_27290</name>
</gene>
<proteinExistence type="predicted"/>
<evidence type="ECO:0000313" key="3">
    <source>
        <dbReference type="EMBL" id="QNG55883.1"/>
    </source>
</evidence>
<dbReference type="EMBL" id="CP060131">
    <property type="protein sequence ID" value="QNG55883.1"/>
    <property type="molecule type" value="Genomic_DNA"/>
</dbReference>
<feature type="domain" description="Nudix hydrolase" evidence="2">
    <location>
        <begin position="1"/>
        <end position="122"/>
    </location>
</feature>
<dbReference type="CDD" id="cd18873">
    <property type="entry name" value="NUDIX_NadM_like"/>
    <property type="match status" value="1"/>
</dbReference>
<dbReference type="Gene3D" id="1.10.10.10">
    <property type="entry name" value="Winged helix-like DNA-binding domain superfamily/Winged helix DNA-binding domain"/>
    <property type="match status" value="1"/>
</dbReference>
<dbReference type="InterPro" id="IPR054105">
    <property type="entry name" value="WHD_NrtR"/>
</dbReference>
<dbReference type="SUPFAM" id="SSF46785">
    <property type="entry name" value="Winged helix' DNA-binding domain"/>
    <property type="match status" value="1"/>
</dbReference>
<dbReference type="PROSITE" id="PS51462">
    <property type="entry name" value="NUDIX"/>
    <property type="match status" value="1"/>
</dbReference>
<evidence type="ECO:0000256" key="1">
    <source>
        <dbReference type="SAM" id="MobiDB-lite"/>
    </source>
</evidence>
<protein>
    <submittedName>
        <fullName evidence="3">NUDIX hydrolase</fullName>
    </submittedName>
</protein>
<dbReference type="AlphaFoldDB" id="A0A7G7MSX2"/>
<dbReference type="Gene3D" id="3.90.79.10">
    <property type="entry name" value="Nucleoside Triphosphate Pyrophosphohydrolase"/>
    <property type="match status" value="1"/>
</dbReference>
<dbReference type="KEGG" id="ppel:H6H00_27290"/>
<organism evidence="3 4">
    <name type="scientific">Pseudonocardia petroleophila</name>
    <dbReference type="NCBI Taxonomy" id="37331"/>
    <lineage>
        <taxon>Bacteria</taxon>
        <taxon>Bacillati</taxon>
        <taxon>Actinomycetota</taxon>
        <taxon>Actinomycetes</taxon>
        <taxon>Pseudonocardiales</taxon>
        <taxon>Pseudonocardiaceae</taxon>
        <taxon>Pseudonocardia</taxon>
    </lineage>
</organism>
<evidence type="ECO:0000259" key="2">
    <source>
        <dbReference type="PROSITE" id="PS51462"/>
    </source>
</evidence>
<feature type="compositionally biased region" description="Low complexity" evidence="1">
    <location>
        <begin position="109"/>
        <end position="119"/>
    </location>
</feature>
<name>A0A7G7MSX2_9PSEU</name>
<dbReference type="GO" id="GO:0016787">
    <property type="term" value="F:hydrolase activity"/>
    <property type="evidence" value="ECO:0007669"/>
    <property type="project" value="UniProtKB-KW"/>
</dbReference>
<dbReference type="Pfam" id="PF00293">
    <property type="entry name" value="NUDIX"/>
    <property type="match status" value="1"/>
</dbReference>
<dbReference type="InterPro" id="IPR015797">
    <property type="entry name" value="NUDIX_hydrolase-like_dom_sf"/>
</dbReference>